<reference evidence="2" key="1">
    <citation type="journal article" date="2013" name="BMC Genomics">
        <title>Unscrambling butterfly oogenesis.</title>
        <authorList>
            <person name="Carter J.M."/>
            <person name="Baker S.C."/>
            <person name="Pink R."/>
            <person name="Carter D.R."/>
            <person name="Collins A."/>
            <person name="Tomlin J."/>
            <person name="Gibbs M."/>
            <person name="Breuker C.J."/>
        </authorList>
    </citation>
    <scope>NUCLEOTIDE SEQUENCE</scope>
    <source>
        <tissue evidence="2">Ovary</tissue>
    </source>
</reference>
<feature type="compositionally biased region" description="Polar residues" evidence="1">
    <location>
        <begin position="63"/>
        <end position="82"/>
    </location>
</feature>
<feature type="region of interest" description="Disordered" evidence="1">
    <location>
        <begin position="63"/>
        <end position="208"/>
    </location>
</feature>
<proteinExistence type="predicted"/>
<reference evidence="2" key="2">
    <citation type="submission" date="2013-05" db="EMBL/GenBank/DDBJ databases">
        <authorList>
            <person name="Carter J.-M."/>
            <person name="Baker S.C."/>
            <person name="Pink R."/>
            <person name="Carter D.R.F."/>
            <person name="Collins A."/>
            <person name="Tomlin J."/>
            <person name="Gibbs M."/>
            <person name="Breuker C.J."/>
        </authorList>
    </citation>
    <scope>NUCLEOTIDE SEQUENCE</scope>
    <source>
        <tissue evidence="2">Ovary</tissue>
    </source>
</reference>
<feature type="compositionally biased region" description="Low complexity" evidence="1">
    <location>
        <begin position="138"/>
        <end position="192"/>
    </location>
</feature>
<feature type="compositionally biased region" description="Polar residues" evidence="1">
    <location>
        <begin position="19"/>
        <end position="29"/>
    </location>
</feature>
<protein>
    <submittedName>
        <fullName evidence="2">Putative serine/threonine-protein kinase DDB</fullName>
    </submittedName>
</protein>
<feature type="non-terminal residue" evidence="2">
    <location>
        <position position="208"/>
    </location>
</feature>
<keyword evidence="2" id="KW-0418">Kinase</keyword>
<accession>S4P4J4</accession>
<evidence type="ECO:0000256" key="1">
    <source>
        <dbReference type="SAM" id="MobiDB-lite"/>
    </source>
</evidence>
<dbReference type="AlphaFoldDB" id="S4P4J4"/>
<organism evidence="2">
    <name type="scientific">Pararge aegeria</name>
    <name type="common">speckled wood butterfly</name>
    <dbReference type="NCBI Taxonomy" id="116150"/>
    <lineage>
        <taxon>Eukaryota</taxon>
        <taxon>Metazoa</taxon>
        <taxon>Ecdysozoa</taxon>
        <taxon>Arthropoda</taxon>
        <taxon>Hexapoda</taxon>
        <taxon>Insecta</taxon>
        <taxon>Pterygota</taxon>
        <taxon>Neoptera</taxon>
        <taxon>Endopterygota</taxon>
        <taxon>Lepidoptera</taxon>
        <taxon>Glossata</taxon>
        <taxon>Ditrysia</taxon>
        <taxon>Papilionoidea</taxon>
        <taxon>Nymphalidae</taxon>
        <taxon>Satyrinae</taxon>
        <taxon>Satyrini</taxon>
        <taxon>Parargina</taxon>
        <taxon>Pararge</taxon>
    </lineage>
</organism>
<evidence type="ECO:0000313" key="2">
    <source>
        <dbReference type="EMBL" id="JAA86621.1"/>
    </source>
</evidence>
<name>S4P4J4_9NEOP</name>
<dbReference type="GO" id="GO:0016301">
    <property type="term" value="F:kinase activity"/>
    <property type="evidence" value="ECO:0007669"/>
    <property type="project" value="UniProtKB-KW"/>
</dbReference>
<keyword evidence="2" id="KW-0808">Transferase</keyword>
<feature type="region of interest" description="Disordered" evidence="1">
    <location>
        <begin position="17"/>
        <end position="42"/>
    </location>
</feature>
<feature type="compositionally biased region" description="Basic and acidic residues" evidence="1">
    <location>
        <begin position="32"/>
        <end position="42"/>
    </location>
</feature>
<dbReference type="EMBL" id="GAIX01005939">
    <property type="protein sequence ID" value="JAA86621.1"/>
    <property type="molecule type" value="Transcribed_RNA"/>
</dbReference>
<sequence>MPRLNPRTTKFKEIIKKINTGTTSDTPMENDSDNKVITEDSANKTKLNAADQSSVDSLNFSTVVTQQSRNRNNSTDSGNSNRSGRDFSPASDDDPEYKLSPNDHISSESDTTKTHLPKIKQKQKTVAEVHNVSTLNTSPSLSRKSRSSSAKSSNSSSSSSSGSSTSSASSSSSSRSSSTSSRNDSMSVNSNSATPSKRNCISPKVLSP</sequence>